<gene>
    <name evidence="1" type="ORF">L6452_27855</name>
</gene>
<dbReference type="EMBL" id="CM042055">
    <property type="protein sequence ID" value="KAI3702129.1"/>
    <property type="molecule type" value="Genomic_DNA"/>
</dbReference>
<accession>A0ACB8ZXQ6</accession>
<evidence type="ECO:0000313" key="1">
    <source>
        <dbReference type="EMBL" id="KAI3702129.1"/>
    </source>
</evidence>
<protein>
    <submittedName>
        <fullName evidence="1">Uncharacterized protein</fullName>
    </submittedName>
</protein>
<reference evidence="1 2" key="2">
    <citation type="journal article" date="2022" name="Mol. Ecol. Resour.">
        <title>The genomes of chicory, endive, great burdock and yacon provide insights into Asteraceae paleo-polyploidization history and plant inulin production.</title>
        <authorList>
            <person name="Fan W."/>
            <person name="Wang S."/>
            <person name="Wang H."/>
            <person name="Wang A."/>
            <person name="Jiang F."/>
            <person name="Liu H."/>
            <person name="Zhao H."/>
            <person name="Xu D."/>
            <person name="Zhang Y."/>
        </authorList>
    </citation>
    <scope>NUCLEOTIDE SEQUENCE [LARGE SCALE GENOMIC DNA]</scope>
    <source>
        <strain evidence="2">cv. Niubang</strain>
    </source>
</reference>
<comment type="caution">
    <text evidence="1">The sequence shown here is derived from an EMBL/GenBank/DDBJ whole genome shotgun (WGS) entry which is preliminary data.</text>
</comment>
<organism evidence="1 2">
    <name type="scientific">Arctium lappa</name>
    <name type="common">Greater burdock</name>
    <name type="synonym">Lappa major</name>
    <dbReference type="NCBI Taxonomy" id="4217"/>
    <lineage>
        <taxon>Eukaryota</taxon>
        <taxon>Viridiplantae</taxon>
        <taxon>Streptophyta</taxon>
        <taxon>Embryophyta</taxon>
        <taxon>Tracheophyta</taxon>
        <taxon>Spermatophyta</taxon>
        <taxon>Magnoliopsida</taxon>
        <taxon>eudicotyledons</taxon>
        <taxon>Gunneridae</taxon>
        <taxon>Pentapetalae</taxon>
        <taxon>asterids</taxon>
        <taxon>campanulids</taxon>
        <taxon>Asterales</taxon>
        <taxon>Asteraceae</taxon>
        <taxon>Carduoideae</taxon>
        <taxon>Cardueae</taxon>
        <taxon>Arctiinae</taxon>
        <taxon>Arctium</taxon>
    </lineage>
</organism>
<dbReference type="Proteomes" id="UP001055879">
    <property type="component" value="Linkage Group LG09"/>
</dbReference>
<sequence length="345" mass="37947">MAACGESLAVGAYVSELVRASLVHDFFIRRFSPTTSRLLLKTISSPPYQMQLSQSAGRSRIQGLFAGRFSCEVLTSQSRLGQYSEAYRFRWSECTSCFVWTGANFADCWEDFTVRVGTQTTRLTSGQRFFVLSEKEFEIREGRPATTSGIVGNGALGSVLPAVVLSMLLLLGRALTESESCASTLYYSRVGSQSPTILTWGRIGRRGLSCFTLTLSLTWLDCFEQPSFLGVPGYKFSPNGSTESGPSINNIFDVLITFDKSQLITLPRKGTSSLLTSSPVAPFPEAGVTQAKGYDDNRAESSVVDSYGVHEIFLQGRKAQWHPFSETKKNISQTPFSLNREVDQA</sequence>
<keyword evidence="2" id="KW-1185">Reference proteome</keyword>
<proteinExistence type="predicted"/>
<reference evidence="2" key="1">
    <citation type="journal article" date="2022" name="Mol. Ecol. Resour.">
        <title>The genomes of chicory, endive, great burdock and yacon provide insights into Asteraceae palaeo-polyploidization history and plant inulin production.</title>
        <authorList>
            <person name="Fan W."/>
            <person name="Wang S."/>
            <person name="Wang H."/>
            <person name="Wang A."/>
            <person name="Jiang F."/>
            <person name="Liu H."/>
            <person name="Zhao H."/>
            <person name="Xu D."/>
            <person name="Zhang Y."/>
        </authorList>
    </citation>
    <scope>NUCLEOTIDE SEQUENCE [LARGE SCALE GENOMIC DNA]</scope>
    <source>
        <strain evidence="2">cv. Niubang</strain>
    </source>
</reference>
<name>A0ACB8ZXQ6_ARCLA</name>
<evidence type="ECO:0000313" key="2">
    <source>
        <dbReference type="Proteomes" id="UP001055879"/>
    </source>
</evidence>